<name>A0A812PD04_9DINO</name>
<reference evidence="1" key="1">
    <citation type="submission" date="2021-02" db="EMBL/GenBank/DDBJ databases">
        <authorList>
            <person name="Dougan E. K."/>
            <person name="Rhodes N."/>
            <person name="Thang M."/>
            <person name="Chan C."/>
        </authorList>
    </citation>
    <scope>NUCLEOTIDE SEQUENCE</scope>
</reference>
<dbReference type="EMBL" id="CAJNJA010014771">
    <property type="protein sequence ID" value="CAE7349493.1"/>
    <property type="molecule type" value="Genomic_DNA"/>
</dbReference>
<protein>
    <submittedName>
        <fullName evidence="1">Uncharacterized protein</fullName>
    </submittedName>
</protein>
<dbReference type="Proteomes" id="UP000601435">
    <property type="component" value="Unassembled WGS sequence"/>
</dbReference>
<sequence length="95" mass="10337">PVDYFIGSTPGICSNSDQCACKDLSHAEDEVNFYEEALSLRHGSGLEPLLGYTLEYAGVLNCTEDLCLTQSRANKKLTSASTTCRCTTSRHQLVS</sequence>
<gene>
    <name evidence="1" type="ORF">SNEC2469_LOCUS9060</name>
</gene>
<comment type="caution">
    <text evidence="1">The sequence shown here is derived from an EMBL/GenBank/DDBJ whole genome shotgun (WGS) entry which is preliminary data.</text>
</comment>
<evidence type="ECO:0000313" key="1">
    <source>
        <dbReference type="EMBL" id="CAE7349493.1"/>
    </source>
</evidence>
<feature type="non-terminal residue" evidence="1">
    <location>
        <position position="95"/>
    </location>
</feature>
<proteinExistence type="predicted"/>
<dbReference type="AlphaFoldDB" id="A0A812PD04"/>
<organism evidence="1 2">
    <name type="scientific">Symbiodinium necroappetens</name>
    <dbReference type="NCBI Taxonomy" id="1628268"/>
    <lineage>
        <taxon>Eukaryota</taxon>
        <taxon>Sar</taxon>
        <taxon>Alveolata</taxon>
        <taxon>Dinophyceae</taxon>
        <taxon>Suessiales</taxon>
        <taxon>Symbiodiniaceae</taxon>
        <taxon>Symbiodinium</taxon>
    </lineage>
</organism>
<keyword evidence="2" id="KW-1185">Reference proteome</keyword>
<evidence type="ECO:0000313" key="2">
    <source>
        <dbReference type="Proteomes" id="UP000601435"/>
    </source>
</evidence>
<accession>A0A812PD04</accession>